<dbReference type="SMART" id="SM00490">
    <property type="entry name" value="HELICc"/>
    <property type="match status" value="1"/>
</dbReference>
<evidence type="ECO:0000259" key="6">
    <source>
        <dbReference type="PROSITE" id="PS51194"/>
    </source>
</evidence>
<dbReference type="InterPro" id="IPR014001">
    <property type="entry name" value="Helicase_ATP-bd"/>
</dbReference>
<feature type="domain" description="Helicase C-terminal" evidence="6">
    <location>
        <begin position="404"/>
        <end position="562"/>
    </location>
</feature>
<organism evidence="7 8">
    <name type="scientific">Cupriavidus pauculus</name>
    <dbReference type="NCBI Taxonomy" id="82633"/>
    <lineage>
        <taxon>Bacteria</taxon>
        <taxon>Pseudomonadati</taxon>
        <taxon>Pseudomonadota</taxon>
        <taxon>Betaproteobacteria</taxon>
        <taxon>Burkholderiales</taxon>
        <taxon>Burkholderiaceae</taxon>
        <taxon>Cupriavidus</taxon>
    </lineage>
</organism>
<dbReference type="Proteomes" id="UP000270411">
    <property type="component" value="Chromosome 1"/>
</dbReference>
<dbReference type="Pfam" id="PF00270">
    <property type="entry name" value="DEAD"/>
    <property type="match status" value="1"/>
</dbReference>
<dbReference type="GO" id="GO:0003676">
    <property type="term" value="F:nucleic acid binding"/>
    <property type="evidence" value="ECO:0007669"/>
    <property type="project" value="InterPro"/>
</dbReference>
<evidence type="ECO:0000256" key="4">
    <source>
        <dbReference type="ARBA" id="ARBA00022840"/>
    </source>
</evidence>
<dbReference type="InterPro" id="IPR027417">
    <property type="entry name" value="P-loop_NTPase"/>
</dbReference>
<sequence>MAEFAFRLAERIESSPLFQEALAELLQQSLIPLVGGQSRLETVRTARLSEAAVALARSSEARHHGLAQDIAYSLVACHPDSRLRGVWRHILAETGNFPAGDYVSDRPLVEQQLPWTLKVREAARRDQNTVSVLGQEIVFTDFQADVWSQLHGHQFVNVSAPTSAGKSFLVQTYLLDELANTQTTRNIVYLVPSRSLIFEVQAGLTHALKPLADRVVVSSVPQVHDDLHAGKSLVFVLTQERLQTILNESTIKFDVVIVDEAQQIGDADRGIMLLGCLEEALARRRGSKMLFITPSSKDARTIAPLLGVTEVQTVRSAVRPVRQNLLFVTCSGRKPKRMISVQLHRQDQEKLTVGSVRTERSIAENERLVTAALELGKDGQSIVYAWAPASADSTASKLANGLPELDNFIDSPLEKLSSFVAEHIHPEFKLAKVLRKGVGVHYGRLPTTISKAVEEYFDDGHIKYLVCTSTLLQGVNLPARNIFLKNPKKGTQGPLEANEFWNLAGRAGRLKRDTHGNVFLVDYEEWESQPVSDQQTTDVEPSICDALGTKQELVLTYAQDLHHKSGVKDEALAESVFTRLFLDARDGSIDQTIERALARYPTVSASALKDAVMAAQERVSLPTSLLRRNSLISPLRQQELYNHFTDRASDKVLSAMILVHPRSKHPDAKTRMETAFRAIHTHLEGKLTNAETYFGWFALAWMRGDSLRSLIDNRVAWELKEAKLDEFEPEKIGSFARQVMEQVETKLRYHYVKYLRCYMDILTHKLIEIGRDEEADMPPIPLFLELGASERTLVSAMQLGMSRIAAIEVSKFLPKEMDAESIRQELRAKWFWRGEVSPFVVRELERLGLLDGAGS</sequence>
<dbReference type="SUPFAM" id="SSF52540">
    <property type="entry name" value="P-loop containing nucleoside triphosphate hydrolases"/>
    <property type="match status" value="1"/>
</dbReference>
<dbReference type="GO" id="GO:0005524">
    <property type="term" value="F:ATP binding"/>
    <property type="evidence" value="ECO:0007669"/>
    <property type="project" value="UniProtKB-KW"/>
</dbReference>
<dbReference type="PANTHER" id="PTHR47961:SF6">
    <property type="entry name" value="DNA-DIRECTED DNA POLYMERASE"/>
    <property type="match status" value="1"/>
</dbReference>
<dbReference type="AlphaFoldDB" id="A0A3G8H0G7"/>
<dbReference type="RefSeq" id="WP_124683640.1">
    <property type="nucleotide sequence ID" value="NZ_CP033969.1"/>
</dbReference>
<dbReference type="PANTHER" id="PTHR47961">
    <property type="entry name" value="DNA POLYMERASE THETA, PUTATIVE (AFU_ORTHOLOGUE AFUA_1G05260)-RELATED"/>
    <property type="match status" value="1"/>
</dbReference>
<dbReference type="PROSITE" id="PS51192">
    <property type="entry name" value="HELICASE_ATP_BIND_1"/>
    <property type="match status" value="1"/>
</dbReference>
<dbReference type="InterPro" id="IPR001650">
    <property type="entry name" value="Helicase_C-like"/>
</dbReference>
<name>A0A3G8H0G7_9BURK</name>
<dbReference type="InterPro" id="IPR011545">
    <property type="entry name" value="DEAD/DEAH_box_helicase_dom"/>
</dbReference>
<dbReference type="GO" id="GO:0016787">
    <property type="term" value="F:hydrolase activity"/>
    <property type="evidence" value="ECO:0007669"/>
    <property type="project" value="UniProtKB-KW"/>
</dbReference>
<dbReference type="KEGG" id="cpau:EHF44_10190"/>
<evidence type="ECO:0000313" key="8">
    <source>
        <dbReference type="Proteomes" id="UP000270411"/>
    </source>
</evidence>
<dbReference type="PROSITE" id="PS51194">
    <property type="entry name" value="HELICASE_CTER"/>
    <property type="match status" value="1"/>
</dbReference>
<keyword evidence="3 7" id="KW-0347">Helicase</keyword>
<protein>
    <submittedName>
        <fullName evidence="7">DEAD/DEAH box helicase</fullName>
    </submittedName>
</protein>
<feature type="domain" description="Helicase ATP-binding" evidence="5">
    <location>
        <begin position="147"/>
        <end position="295"/>
    </location>
</feature>
<evidence type="ECO:0000256" key="2">
    <source>
        <dbReference type="ARBA" id="ARBA00022801"/>
    </source>
</evidence>
<dbReference type="InterPro" id="IPR050474">
    <property type="entry name" value="Hel308_SKI2-like"/>
</dbReference>
<evidence type="ECO:0000256" key="3">
    <source>
        <dbReference type="ARBA" id="ARBA00022806"/>
    </source>
</evidence>
<proteinExistence type="predicted"/>
<keyword evidence="1" id="KW-0547">Nucleotide-binding</keyword>
<dbReference type="EMBL" id="CP033969">
    <property type="protein sequence ID" value="AZG13789.1"/>
    <property type="molecule type" value="Genomic_DNA"/>
</dbReference>
<evidence type="ECO:0000313" key="7">
    <source>
        <dbReference type="EMBL" id="AZG13789.1"/>
    </source>
</evidence>
<accession>A0A3G8H0G7</accession>
<gene>
    <name evidence="7" type="ORF">EHF44_10190</name>
</gene>
<dbReference type="OrthoDB" id="9815222at2"/>
<evidence type="ECO:0000259" key="5">
    <source>
        <dbReference type="PROSITE" id="PS51192"/>
    </source>
</evidence>
<dbReference type="SMART" id="SM00487">
    <property type="entry name" value="DEXDc"/>
    <property type="match status" value="1"/>
</dbReference>
<keyword evidence="2" id="KW-0378">Hydrolase</keyword>
<keyword evidence="4" id="KW-0067">ATP-binding</keyword>
<dbReference type="GO" id="GO:0004386">
    <property type="term" value="F:helicase activity"/>
    <property type="evidence" value="ECO:0007669"/>
    <property type="project" value="UniProtKB-KW"/>
</dbReference>
<reference evidence="8" key="1">
    <citation type="submission" date="2018-11" db="EMBL/GenBank/DDBJ databases">
        <title>FDA dAtabase for Regulatory Grade micrObial Sequences (FDA-ARGOS): Supporting development and validation of Infectious Disease Dx tests.</title>
        <authorList>
            <person name="Goldberg B."/>
            <person name="Campos J."/>
            <person name="Tallon L."/>
            <person name="Sadzewicz L."/>
            <person name="Zhao X."/>
            <person name="Vavikolanu K."/>
            <person name="Mehta A."/>
            <person name="Aluvathingal J."/>
            <person name="Nadendla S."/>
            <person name="Geyer C."/>
            <person name="Nandy P."/>
            <person name="Yan Y."/>
            <person name="Sichtig H."/>
        </authorList>
    </citation>
    <scope>NUCLEOTIDE SEQUENCE [LARGE SCALE GENOMIC DNA]</scope>
    <source>
        <strain evidence="8">FDAARGOS_614</strain>
    </source>
</reference>
<evidence type="ECO:0000256" key="1">
    <source>
        <dbReference type="ARBA" id="ARBA00022741"/>
    </source>
</evidence>
<dbReference type="Gene3D" id="3.40.50.300">
    <property type="entry name" value="P-loop containing nucleotide triphosphate hydrolases"/>
    <property type="match status" value="2"/>
</dbReference>